<feature type="transmembrane region" description="Helical" evidence="11">
    <location>
        <begin position="115"/>
        <end position="136"/>
    </location>
</feature>
<dbReference type="GO" id="GO:0007204">
    <property type="term" value="P:positive regulation of cytosolic calcium ion concentration"/>
    <property type="evidence" value="ECO:0007669"/>
    <property type="project" value="TreeGrafter"/>
</dbReference>
<dbReference type="PROSITE" id="PS00237">
    <property type="entry name" value="G_PROTEIN_RECEP_F1_1"/>
    <property type="match status" value="1"/>
</dbReference>
<dbReference type="PROSITE" id="PS50262">
    <property type="entry name" value="G_PROTEIN_RECEP_F1_2"/>
    <property type="match status" value="1"/>
</dbReference>
<feature type="transmembrane region" description="Helical" evidence="11">
    <location>
        <begin position="231"/>
        <end position="253"/>
    </location>
</feature>
<evidence type="ECO:0000256" key="4">
    <source>
        <dbReference type="ARBA" id="ARBA00022989"/>
    </source>
</evidence>
<keyword evidence="8" id="KW-0325">Glycoprotein</keyword>
<feature type="transmembrane region" description="Helical" evidence="11">
    <location>
        <begin position="188"/>
        <end position="210"/>
    </location>
</feature>
<comment type="subcellular location">
    <subcellularLocation>
        <location evidence="1">Cell membrane</location>
        <topology evidence="1">Multi-pass membrane protein</topology>
    </subcellularLocation>
</comment>
<feature type="transmembrane region" description="Helical" evidence="11">
    <location>
        <begin position="319"/>
        <end position="337"/>
    </location>
</feature>
<comment type="similarity">
    <text evidence="10">Belongs to the G-protein coupled receptor 1 family.</text>
</comment>
<dbReference type="GO" id="GO:0016493">
    <property type="term" value="F:C-C chemokine receptor activity"/>
    <property type="evidence" value="ECO:0007669"/>
    <property type="project" value="TreeGrafter"/>
</dbReference>
<dbReference type="InterPro" id="IPR017452">
    <property type="entry name" value="GPCR_Rhodpsn_7TM"/>
</dbReference>
<keyword evidence="6 11" id="KW-0472">Membrane</keyword>
<dbReference type="GO" id="GO:0009897">
    <property type="term" value="C:external side of plasma membrane"/>
    <property type="evidence" value="ECO:0007669"/>
    <property type="project" value="TreeGrafter"/>
</dbReference>
<keyword evidence="12" id="KW-0732">Signal</keyword>
<evidence type="ECO:0000256" key="8">
    <source>
        <dbReference type="ARBA" id="ARBA00023180"/>
    </source>
</evidence>
<keyword evidence="3 10" id="KW-0812">Transmembrane</keyword>
<proteinExistence type="inferred from homology"/>
<dbReference type="InterPro" id="IPR050119">
    <property type="entry name" value="CCR1-9-like"/>
</dbReference>
<gene>
    <name evidence="15" type="primary">ackr4a</name>
</gene>
<organism evidence="14 15">
    <name type="scientific">Clupea harengus</name>
    <name type="common">Atlantic herring</name>
    <dbReference type="NCBI Taxonomy" id="7950"/>
    <lineage>
        <taxon>Eukaryota</taxon>
        <taxon>Metazoa</taxon>
        <taxon>Chordata</taxon>
        <taxon>Craniata</taxon>
        <taxon>Vertebrata</taxon>
        <taxon>Euteleostomi</taxon>
        <taxon>Actinopterygii</taxon>
        <taxon>Neopterygii</taxon>
        <taxon>Teleostei</taxon>
        <taxon>Clupei</taxon>
        <taxon>Clupeiformes</taxon>
        <taxon>Clupeoidei</taxon>
        <taxon>Clupeidae</taxon>
        <taxon>Clupea</taxon>
    </lineage>
</organism>
<dbReference type="KEGG" id="char:105907528"/>
<evidence type="ECO:0000256" key="2">
    <source>
        <dbReference type="ARBA" id="ARBA00022475"/>
    </source>
</evidence>
<dbReference type="PANTHER" id="PTHR10489:SF910">
    <property type="entry name" value="ATYPICAL CHEMOKINE RECEPTOR 4"/>
    <property type="match status" value="1"/>
</dbReference>
<dbReference type="GO" id="GO:0060326">
    <property type="term" value="P:cell chemotaxis"/>
    <property type="evidence" value="ECO:0007669"/>
    <property type="project" value="TreeGrafter"/>
</dbReference>
<sequence length="439" mass="48999">MKPHPTLFFSFSLSLWYTHTHTHTHLPYLLGSIQTDVGVHRTRNVSLRGAHLCIPPPTEEKTKSCRSQKNPAKKMEDYEDYSYHDNTSDNDSYEDYHTVCEKHDVRSFAGAFLPVVYSISFVIGVAGNAMVVAVYAYHKRLKTMTDAFVVHLAVADLLLLFTLPFWAVDAARGWQVGAVLCKLVSALYTINFTCSMLLLACISVDRYLAITAVGRDRGQGRGFRPSYCSRVCLLCWVAAFTLGVPDLVFSTVVSTVSGRTACLAVYSHEMVPVTRACLEVAEVLLGFLLPLTVMLFCYSRVVCTIGVLPLERRGRKWKVIRVLLAVVGVFVITQLPYNVVKFCRAMDSAYALVSHCEVSKALDRAAQVTESLALTHCCLNPVLYAFIGSSFRQHVLKFAKGLEERRRRRRRTGSIETEQGVDIDLNSHAGSQETSTFSI</sequence>
<keyword evidence="2" id="KW-1003">Cell membrane</keyword>
<feature type="signal peptide" evidence="12">
    <location>
        <begin position="1"/>
        <end position="22"/>
    </location>
</feature>
<evidence type="ECO:0000256" key="6">
    <source>
        <dbReference type="ARBA" id="ARBA00023136"/>
    </source>
</evidence>
<dbReference type="Pfam" id="PF00001">
    <property type="entry name" value="7tm_1"/>
    <property type="match status" value="1"/>
</dbReference>
<keyword evidence="5 10" id="KW-0297">G-protein coupled receptor</keyword>
<dbReference type="AlphaFoldDB" id="A0A6P3W8E4"/>
<evidence type="ECO:0000256" key="7">
    <source>
        <dbReference type="ARBA" id="ARBA00023170"/>
    </source>
</evidence>
<feature type="transmembrane region" description="Helical" evidence="11">
    <location>
        <begin position="273"/>
        <end position="298"/>
    </location>
</feature>
<evidence type="ECO:0000313" key="14">
    <source>
        <dbReference type="Proteomes" id="UP000515152"/>
    </source>
</evidence>
<evidence type="ECO:0000256" key="3">
    <source>
        <dbReference type="ARBA" id="ARBA00022692"/>
    </source>
</evidence>
<dbReference type="FunFam" id="1.20.1070.10:FF:000035">
    <property type="entry name" value="C-C chemokine receptor type 6"/>
    <property type="match status" value="1"/>
</dbReference>
<feature type="transmembrane region" description="Helical" evidence="11">
    <location>
        <begin position="148"/>
        <end position="168"/>
    </location>
</feature>
<keyword evidence="7 10" id="KW-0675">Receptor</keyword>
<evidence type="ECO:0000313" key="15">
    <source>
        <dbReference type="RefSeq" id="XP_012691334.2"/>
    </source>
</evidence>
<feature type="domain" description="G-protein coupled receptors family 1 profile" evidence="13">
    <location>
        <begin position="127"/>
        <end position="384"/>
    </location>
</feature>
<keyword evidence="9 10" id="KW-0807">Transducer</keyword>
<dbReference type="InterPro" id="IPR000355">
    <property type="entry name" value="Chemokine_rcpt"/>
</dbReference>
<dbReference type="GO" id="GO:0019957">
    <property type="term" value="F:C-C chemokine binding"/>
    <property type="evidence" value="ECO:0007669"/>
    <property type="project" value="TreeGrafter"/>
</dbReference>
<evidence type="ECO:0000256" key="10">
    <source>
        <dbReference type="RuleBase" id="RU000688"/>
    </source>
</evidence>
<dbReference type="CTD" id="100003167"/>
<accession>A0A6P3W8E4</accession>
<dbReference type="GO" id="GO:0019722">
    <property type="term" value="P:calcium-mediated signaling"/>
    <property type="evidence" value="ECO:0007669"/>
    <property type="project" value="TreeGrafter"/>
</dbReference>
<name>A0A6P3W8E4_CLUHA</name>
<dbReference type="PRINTS" id="PR00657">
    <property type="entry name" value="CCCHEMOKINER"/>
</dbReference>
<dbReference type="OrthoDB" id="9874829at2759"/>
<keyword evidence="14" id="KW-1185">Reference proteome</keyword>
<evidence type="ECO:0000259" key="13">
    <source>
        <dbReference type="PROSITE" id="PS50262"/>
    </source>
</evidence>
<reference evidence="15" key="1">
    <citation type="submission" date="2025-08" db="UniProtKB">
        <authorList>
            <consortium name="RefSeq"/>
        </authorList>
    </citation>
    <scope>IDENTIFICATION</scope>
</reference>
<evidence type="ECO:0000256" key="1">
    <source>
        <dbReference type="ARBA" id="ARBA00004651"/>
    </source>
</evidence>
<protein>
    <submittedName>
        <fullName evidence="15">Atypical chemokine receptor 4 isoform X1</fullName>
    </submittedName>
</protein>
<evidence type="ECO:0000256" key="9">
    <source>
        <dbReference type="ARBA" id="ARBA00023224"/>
    </source>
</evidence>
<feature type="chain" id="PRO_5027951821" evidence="12">
    <location>
        <begin position="23"/>
        <end position="439"/>
    </location>
</feature>
<dbReference type="Gene3D" id="1.20.1070.10">
    <property type="entry name" value="Rhodopsin 7-helix transmembrane proteins"/>
    <property type="match status" value="1"/>
</dbReference>
<evidence type="ECO:0000256" key="5">
    <source>
        <dbReference type="ARBA" id="ARBA00023040"/>
    </source>
</evidence>
<dbReference type="PANTHER" id="PTHR10489">
    <property type="entry name" value="CELL ADHESION MOLECULE"/>
    <property type="match status" value="1"/>
</dbReference>
<dbReference type="RefSeq" id="XP_012691334.2">
    <property type="nucleotide sequence ID" value="XM_012835880.3"/>
</dbReference>
<dbReference type="Proteomes" id="UP000515152">
    <property type="component" value="Chromosome 25"/>
</dbReference>
<dbReference type="GeneID" id="105907528"/>
<keyword evidence="4 11" id="KW-1133">Transmembrane helix</keyword>
<dbReference type="PRINTS" id="PR00237">
    <property type="entry name" value="GPCRRHODOPSN"/>
</dbReference>
<evidence type="ECO:0000256" key="11">
    <source>
        <dbReference type="SAM" id="Phobius"/>
    </source>
</evidence>
<dbReference type="GO" id="GO:0006955">
    <property type="term" value="P:immune response"/>
    <property type="evidence" value="ECO:0007669"/>
    <property type="project" value="TreeGrafter"/>
</dbReference>
<dbReference type="SUPFAM" id="SSF81321">
    <property type="entry name" value="Family A G protein-coupled receptor-like"/>
    <property type="match status" value="1"/>
</dbReference>
<evidence type="ECO:0000256" key="12">
    <source>
        <dbReference type="SAM" id="SignalP"/>
    </source>
</evidence>
<dbReference type="InterPro" id="IPR000276">
    <property type="entry name" value="GPCR_Rhodpsn"/>
</dbReference>